<dbReference type="InterPro" id="IPR008598">
    <property type="entry name" value="Di19_Zn-bd"/>
</dbReference>
<dbReference type="InParanoid" id="A0A804PWZ4"/>
<evidence type="ECO:0000259" key="1">
    <source>
        <dbReference type="Pfam" id="PF05605"/>
    </source>
</evidence>
<reference evidence="2" key="3">
    <citation type="submission" date="2021-05" db="UniProtKB">
        <authorList>
            <consortium name="EnsemblPlants"/>
        </authorList>
    </citation>
    <scope>IDENTIFICATION</scope>
    <source>
        <strain evidence="2">cv. B73</strain>
    </source>
</reference>
<protein>
    <recommendedName>
        <fullName evidence="1">Di19 zinc-binding domain-containing protein</fullName>
    </recommendedName>
</protein>
<sequence length="104" mass="12015">MEFTEMPFQACPICATRVGMDLIGHLIMQHGSYFKISFFNYVVVADHLHFYIFHIILQLKIHRCHGRVHVTGPAAPGVRAPDHDRDHDNRYVGTQNLQIVFLNE</sequence>
<name>A0A804PWZ4_MAIZE</name>
<reference evidence="2" key="2">
    <citation type="submission" date="2019-07" db="EMBL/GenBank/DDBJ databases">
        <authorList>
            <person name="Seetharam A."/>
            <person name="Woodhouse M."/>
            <person name="Cannon E."/>
        </authorList>
    </citation>
    <scope>NUCLEOTIDE SEQUENCE [LARGE SCALE GENOMIC DNA]</scope>
    <source>
        <strain evidence="2">cv. B73</strain>
    </source>
</reference>
<dbReference type="Pfam" id="PF05605">
    <property type="entry name" value="zf-Di19"/>
    <property type="match status" value="1"/>
</dbReference>
<dbReference type="AlphaFoldDB" id="A0A804PWZ4"/>
<evidence type="ECO:0000313" key="3">
    <source>
        <dbReference type="Proteomes" id="UP000007305"/>
    </source>
</evidence>
<dbReference type="Gramene" id="Zm00001eb272860_T001">
    <property type="protein sequence ID" value="Zm00001eb272860_P001"/>
    <property type="gene ID" value="Zm00001eb272860"/>
</dbReference>
<dbReference type="EnsemblPlants" id="Zm00001eb272860_T001">
    <property type="protein sequence ID" value="Zm00001eb272860_P001"/>
    <property type="gene ID" value="Zm00001eb272860"/>
</dbReference>
<evidence type="ECO:0000313" key="2">
    <source>
        <dbReference type="EnsemblPlants" id="Zm00001eb272860_P001"/>
    </source>
</evidence>
<keyword evidence="3" id="KW-1185">Reference proteome</keyword>
<accession>A0A804PWZ4</accession>
<feature type="domain" description="Di19 zinc-binding" evidence="1">
    <location>
        <begin position="10"/>
        <end position="31"/>
    </location>
</feature>
<reference evidence="3" key="1">
    <citation type="journal article" date="2009" name="Science">
        <title>The B73 maize genome: complexity, diversity, and dynamics.</title>
        <authorList>
            <person name="Schnable P.S."/>
            <person name="Ware D."/>
            <person name="Fulton R.S."/>
            <person name="Stein J.C."/>
            <person name="Wei F."/>
            <person name="Pasternak S."/>
            <person name="Liang C."/>
            <person name="Zhang J."/>
            <person name="Fulton L."/>
            <person name="Graves T.A."/>
            <person name="Minx P."/>
            <person name="Reily A.D."/>
            <person name="Courtney L."/>
            <person name="Kruchowski S.S."/>
            <person name="Tomlinson C."/>
            <person name="Strong C."/>
            <person name="Delehaunty K."/>
            <person name="Fronick C."/>
            <person name="Courtney B."/>
            <person name="Rock S.M."/>
            <person name="Belter E."/>
            <person name="Du F."/>
            <person name="Kim K."/>
            <person name="Abbott R.M."/>
            <person name="Cotton M."/>
            <person name="Levy A."/>
            <person name="Marchetto P."/>
            <person name="Ochoa K."/>
            <person name="Jackson S.M."/>
            <person name="Gillam B."/>
            <person name="Chen W."/>
            <person name="Yan L."/>
            <person name="Higginbotham J."/>
            <person name="Cardenas M."/>
            <person name="Waligorski J."/>
            <person name="Applebaum E."/>
            <person name="Phelps L."/>
            <person name="Falcone J."/>
            <person name="Kanchi K."/>
            <person name="Thane T."/>
            <person name="Scimone A."/>
            <person name="Thane N."/>
            <person name="Henke J."/>
            <person name="Wang T."/>
            <person name="Ruppert J."/>
            <person name="Shah N."/>
            <person name="Rotter K."/>
            <person name="Hodges J."/>
            <person name="Ingenthron E."/>
            <person name="Cordes M."/>
            <person name="Kohlberg S."/>
            <person name="Sgro J."/>
            <person name="Delgado B."/>
            <person name="Mead K."/>
            <person name="Chinwalla A."/>
            <person name="Leonard S."/>
            <person name="Crouse K."/>
            <person name="Collura K."/>
            <person name="Kudrna D."/>
            <person name="Currie J."/>
            <person name="He R."/>
            <person name="Angelova A."/>
            <person name="Rajasekar S."/>
            <person name="Mueller T."/>
            <person name="Lomeli R."/>
            <person name="Scara G."/>
            <person name="Ko A."/>
            <person name="Delaney K."/>
            <person name="Wissotski M."/>
            <person name="Lopez G."/>
            <person name="Campos D."/>
            <person name="Braidotti M."/>
            <person name="Ashley E."/>
            <person name="Golser W."/>
            <person name="Kim H."/>
            <person name="Lee S."/>
            <person name="Lin J."/>
            <person name="Dujmic Z."/>
            <person name="Kim W."/>
            <person name="Talag J."/>
            <person name="Zuccolo A."/>
            <person name="Fan C."/>
            <person name="Sebastian A."/>
            <person name="Kramer M."/>
            <person name="Spiegel L."/>
            <person name="Nascimento L."/>
            <person name="Zutavern T."/>
            <person name="Miller B."/>
            <person name="Ambroise C."/>
            <person name="Muller S."/>
            <person name="Spooner W."/>
            <person name="Narechania A."/>
            <person name="Ren L."/>
            <person name="Wei S."/>
            <person name="Kumari S."/>
            <person name="Faga B."/>
            <person name="Levy M.J."/>
            <person name="McMahan L."/>
            <person name="Van Buren P."/>
            <person name="Vaughn M.W."/>
            <person name="Ying K."/>
            <person name="Yeh C.-T."/>
            <person name="Emrich S.J."/>
            <person name="Jia Y."/>
            <person name="Kalyanaraman A."/>
            <person name="Hsia A.-P."/>
            <person name="Barbazuk W.B."/>
            <person name="Baucom R.S."/>
            <person name="Brutnell T.P."/>
            <person name="Carpita N.C."/>
            <person name="Chaparro C."/>
            <person name="Chia J.-M."/>
            <person name="Deragon J.-M."/>
            <person name="Estill J.C."/>
            <person name="Fu Y."/>
            <person name="Jeddeloh J.A."/>
            <person name="Han Y."/>
            <person name="Lee H."/>
            <person name="Li P."/>
            <person name="Lisch D.R."/>
            <person name="Liu S."/>
            <person name="Liu Z."/>
            <person name="Nagel D.H."/>
            <person name="McCann M.C."/>
            <person name="SanMiguel P."/>
            <person name="Myers A.M."/>
            <person name="Nettleton D."/>
            <person name="Nguyen J."/>
            <person name="Penning B.W."/>
            <person name="Ponnala L."/>
            <person name="Schneider K.L."/>
            <person name="Schwartz D.C."/>
            <person name="Sharma A."/>
            <person name="Soderlund C."/>
            <person name="Springer N.M."/>
            <person name="Sun Q."/>
            <person name="Wang H."/>
            <person name="Waterman M."/>
            <person name="Westerman R."/>
            <person name="Wolfgruber T.K."/>
            <person name="Yang L."/>
            <person name="Yu Y."/>
            <person name="Zhang L."/>
            <person name="Zhou S."/>
            <person name="Zhu Q."/>
            <person name="Bennetzen J.L."/>
            <person name="Dawe R.K."/>
            <person name="Jiang J."/>
            <person name="Jiang N."/>
            <person name="Presting G.G."/>
            <person name="Wessler S.R."/>
            <person name="Aluru S."/>
            <person name="Martienssen R.A."/>
            <person name="Clifton S.W."/>
            <person name="McCombie W.R."/>
            <person name="Wing R.A."/>
            <person name="Wilson R.K."/>
        </authorList>
    </citation>
    <scope>NUCLEOTIDE SEQUENCE [LARGE SCALE GENOMIC DNA]</scope>
    <source>
        <strain evidence="3">cv. B73</strain>
    </source>
</reference>
<organism evidence="2 3">
    <name type="scientific">Zea mays</name>
    <name type="common">Maize</name>
    <dbReference type="NCBI Taxonomy" id="4577"/>
    <lineage>
        <taxon>Eukaryota</taxon>
        <taxon>Viridiplantae</taxon>
        <taxon>Streptophyta</taxon>
        <taxon>Embryophyta</taxon>
        <taxon>Tracheophyta</taxon>
        <taxon>Spermatophyta</taxon>
        <taxon>Magnoliopsida</taxon>
        <taxon>Liliopsida</taxon>
        <taxon>Poales</taxon>
        <taxon>Poaceae</taxon>
        <taxon>PACMAD clade</taxon>
        <taxon>Panicoideae</taxon>
        <taxon>Andropogonodae</taxon>
        <taxon>Andropogoneae</taxon>
        <taxon>Tripsacinae</taxon>
        <taxon>Zea</taxon>
    </lineage>
</organism>
<proteinExistence type="predicted"/>
<dbReference type="Proteomes" id="UP000007305">
    <property type="component" value="Chromosome 6"/>
</dbReference>